<keyword evidence="2 6" id="KW-0500">Molybdenum</keyword>
<proteinExistence type="inferred from homology"/>
<evidence type="ECO:0000313" key="9">
    <source>
        <dbReference type="Proteomes" id="UP000237684"/>
    </source>
</evidence>
<dbReference type="FunFam" id="3.40.190.10:FF:000035">
    <property type="entry name" value="Molybdate ABC transporter substrate-binding protein"/>
    <property type="match status" value="1"/>
</dbReference>
<dbReference type="InterPro" id="IPR005950">
    <property type="entry name" value="ModA"/>
</dbReference>
<name>A0A2S8SQR7_9BACT</name>
<comment type="similarity">
    <text evidence="1">Belongs to the bacterial solute-binding protein ModA family.</text>
</comment>
<comment type="subunit">
    <text evidence="5">The complex is composed of two ATP-binding proteins (ModC), two transmembrane proteins (ModB) and a solute-binding protein (ModA).</text>
</comment>
<accession>A0A2S8SQR7</accession>
<dbReference type="PANTHER" id="PTHR30632">
    <property type="entry name" value="MOLYBDATE-BINDING PERIPLASMIC PROTEIN"/>
    <property type="match status" value="1"/>
</dbReference>
<dbReference type="EMBL" id="NIGF01000015">
    <property type="protein sequence ID" value="PQV63152.1"/>
    <property type="molecule type" value="Genomic_DNA"/>
</dbReference>
<dbReference type="InterPro" id="IPR050682">
    <property type="entry name" value="ModA/WtpA"/>
</dbReference>
<dbReference type="GO" id="GO:1901359">
    <property type="term" value="F:tungstate binding"/>
    <property type="evidence" value="ECO:0007669"/>
    <property type="project" value="UniProtKB-ARBA"/>
</dbReference>
<organism evidence="8 9">
    <name type="scientific">Abditibacterium utsteinense</name>
    <dbReference type="NCBI Taxonomy" id="1960156"/>
    <lineage>
        <taxon>Bacteria</taxon>
        <taxon>Pseudomonadati</taxon>
        <taxon>Abditibacteriota</taxon>
        <taxon>Abditibacteriia</taxon>
        <taxon>Abditibacteriales</taxon>
        <taxon>Abditibacteriaceae</taxon>
        <taxon>Abditibacterium</taxon>
    </lineage>
</organism>
<dbReference type="NCBIfam" id="TIGR01256">
    <property type="entry name" value="modA"/>
    <property type="match status" value="1"/>
</dbReference>
<evidence type="ECO:0000256" key="1">
    <source>
        <dbReference type="ARBA" id="ARBA00009175"/>
    </source>
</evidence>
<dbReference type="Pfam" id="PF13531">
    <property type="entry name" value="SBP_bac_11"/>
    <property type="match status" value="1"/>
</dbReference>
<evidence type="ECO:0000256" key="4">
    <source>
        <dbReference type="ARBA" id="ARBA00022729"/>
    </source>
</evidence>
<dbReference type="OrthoDB" id="9785015at2"/>
<dbReference type="SUPFAM" id="SSF53850">
    <property type="entry name" value="Periplasmic binding protein-like II"/>
    <property type="match status" value="1"/>
</dbReference>
<evidence type="ECO:0000256" key="3">
    <source>
        <dbReference type="ARBA" id="ARBA00022723"/>
    </source>
</evidence>
<keyword evidence="3 6" id="KW-0479">Metal-binding</keyword>
<feature type="binding site" evidence="6">
    <location>
        <position position="147"/>
    </location>
    <ligand>
        <name>molybdate</name>
        <dbReference type="ChEBI" id="CHEBI:36264"/>
    </ligand>
</feature>
<gene>
    <name evidence="8" type="ORF">B1R32_11560</name>
</gene>
<evidence type="ECO:0000256" key="5">
    <source>
        <dbReference type="ARBA" id="ARBA00062515"/>
    </source>
</evidence>
<feature type="binding site" evidence="6">
    <location>
        <position position="41"/>
    </location>
    <ligand>
        <name>molybdate</name>
        <dbReference type="ChEBI" id="CHEBI:36264"/>
    </ligand>
</feature>
<dbReference type="PIRSF" id="PIRSF004846">
    <property type="entry name" value="ModA"/>
    <property type="match status" value="1"/>
</dbReference>
<evidence type="ECO:0000256" key="7">
    <source>
        <dbReference type="SAM" id="SignalP"/>
    </source>
</evidence>
<dbReference type="AlphaFoldDB" id="A0A2S8SQR7"/>
<sequence>MNKKNNLGKNLIFRLIFVALFAVLTSRGARADEITVSAAASLKDVLTSLGQDFSRRNPTKIAFNFGSSGTLQRQIEAGAPVDLFIAAAAKNVDALASQHEIESATRRILTRGELVLIAPRGSKLRSFSDLRGADVQSVSIGGPGVPAGDYARQTLHFLRLDTVLSAKFVFAKDVRSVLNQVASGNADAGLVYRTDALSTQSVRIVASAPAKSHAPVIYPMAVVKAASNRAGALRFWRYLQSASAQRTFQRFGFKNRIQK</sequence>
<dbReference type="GO" id="GO:0015689">
    <property type="term" value="P:molybdate ion transport"/>
    <property type="evidence" value="ECO:0007669"/>
    <property type="project" value="InterPro"/>
</dbReference>
<comment type="caution">
    <text evidence="8">The sequence shown here is derived from an EMBL/GenBank/DDBJ whole genome shotgun (WGS) entry which is preliminary data.</text>
</comment>
<feature type="chain" id="PRO_5015702187" evidence="7">
    <location>
        <begin position="32"/>
        <end position="259"/>
    </location>
</feature>
<keyword evidence="4 7" id="KW-0732">Signal</keyword>
<dbReference type="GO" id="GO:0030973">
    <property type="term" value="F:molybdate ion binding"/>
    <property type="evidence" value="ECO:0007669"/>
    <property type="project" value="UniProtKB-ARBA"/>
</dbReference>
<feature type="binding site" evidence="6">
    <location>
        <position position="68"/>
    </location>
    <ligand>
        <name>molybdate</name>
        <dbReference type="ChEBI" id="CHEBI:36264"/>
    </ligand>
</feature>
<reference evidence="8 9" key="1">
    <citation type="journal article" date="2018" name="Syst. Appl. Microbiol.">
        <title>Abditibacterium utsteinense sp. nov., the first cultivated member of candidate phylum FBP, isolated from ice-free Antarctic soil samples.</title>
        <authorList>
            <person name="Tahon G."/>
            <person name="Tytgat B."/>
            <person name="Lebbe L."/>
            <person name="Carlier A."/>
            <person name="Willems A."/>
        </authorList>
    </citation>
    <scope>NUCLEOTIDE SEQUENCE [LARGE SCALE GENOMIC DNA]</scope>
    <source>
        <strain evidence="8 9">LMG 29911</strain>
    </source>
</reference>
<dbReference type="InParanoid" id="A0A2S8SQR7"/>
<dbReference type="PANTHER" id="PTHR30632:SF0">
    <property type="entry name" value="SULFATE-BINDING PROTEIN"/>
    <property type="match status" value="1"/>
</dbReference>
<dbReference type="RefSeq" id="WP_106380740.1">
    <property type="nucleotide sequence ID" value="NZ_NIGF01000015.1"/>
</dbReference>
<dbReference type="GO" id="GO:0046872">
    <property type="term" value="F:metal ion binding"/>
    <property type="evidence" value="ECO:0007669"/>
    <property type="project" value="UniProtKB-KW"/>
</dbReference>
<feature type="binding site" evidence="6">
    <location>
        <position position="192"/>
    </location>
    <ligand>
        <name>molybdate</name>
        <dbReference type="ChEBI" id="CHEBI:36264"/>
    </ligand>
</feature>
<feature type="signal peptide" evidence="7">
    <location>
        <begin position="1"/>
        <end position="31"/>
    </location>
</feature>
<protein>
    <submittedName>
        <fullName evidence="8">Molybdate transport system substrate-binding protein</fullName>
    </submittedName>
</protein>
<dbReference type="Proteomes" id="UP000237684">
    <property type="component" value="Unassembled WGS sequence"/>
</dbReference>
<dbReference type="FunCoup" id="A0A2S8SQR7">
    <property type="interactions" value="193"/>
</dbReference>
<dbReference type="Gene3D" id="3.40.190.10">
    <property type="entry name" value="Periplasmic binding protein-like II"/>
    <property type="match status" value="2"/>
</dbReference>
<feature type="binding site" evidence="6">
    <location>
        <position position="174"/>
    </location>
    <ligand>
        <name>molybdate</name>
        <dbReference type="ChEBI" id="CHEBI:36264"/>
    </ligand>
</feature>
<evidence type="ECO:0000313" key="8">
    <source>
        <dbReference type="EMBL" id="PQV63152.1"/>
    </source>
</evidence>
<evidence type="ECO:0000256" key="6">
    <source>
        <dbReference type="PIRSR" id="PIRSR004846-1"/>
    </source>
</evidence>
<evidence type="ECO:0000256" key="2">
    <source>
        <dbReference type="ARBA" id="ARBA00022505"/>
    </source>
</evidence>
<keyword evidence="9" id="KW-1185">Reference proteome</keyword>